<comment type="caution">
    <text evidence="15">The sequence shown here is derived from an EMBL/GenBank/DDBJ whole genome shotgun (WGS) entry which is preliminary data.</text>
</comment>
<feature type="transmembrane region" description="Helical" evidence="10">
    <location>
        <begin position="12"/>
        <end position="31"/>
    </location>
</feature>
<dbReference type="PANTHER" id="PTHR43047">
    <property type="entry name" value="TWO-COMPONENT HISTIDINE PROTEIN KINASE"/>
    <property type="match status" value="1"/>
</dbReference>
<feature type="domain" description="Histidine kinase" evidence="12">
    <location>
        <begin position="302"/>
        <end position="522"/>
    </location>
</feature>
<dbReference type="Gene3D" id="3.30.565.10">
    <property type="entry name" value="Histidine kinase-like ATPase, C-terminal domain"/>
    <property type="match status" value="1"/>
</dbReference>
<feature type="domain" description="Response regulatory" evidence="13">
    <location>
        <begin position="667"/>
        <end position="784"/>
    </location>
</feature>
<dbReference type="PANTHER" id="PTHR43047:SF72">
    <property type="entry name" value="OSMOSENSING HISTIDINE PROTEIN KINASE SLN1"/>
    <property type="match status" value="1"/>
</dbReference>
<evidence type="ECO:0000259" key="14">
    <source>
        <dbReference type="PROSITE" id="PS50924"/>
    </source>
</evidence>
<dbReference type="PROSITE" id="PS50109">
    <property type="entry name" value="HIS_KIN"/>
    <property type="match status" value="1"/>
</dbReference>
<feature type="transmembrane region" description="Helical" evidence="10">
    <location>
        <begin position="109"/>
        <end position="128"/>
    </location>
</feature>
<dbReference type="Pfam" id="PF00072">
    <property type="entry name" value="Response_reg"/>
    <property type="match status" value="2"/>
</dbReference>
<dbReference type="PROSITE" id="PS50924">
    <property type="entry name" value="MHYT"/>
    <property type="match status" value="1"/>
</dbReference>
<dbReference type="SMART" id="SM00387">
    <property type="entry name" value="HATPase_c"/>
    <property type="match status" value="1"/>
</dbReference>
<comment type="catalytic activity">
    <reaction evidence="1">
        <text>ATP + protein L-histidine = ADP + protein N-phospho-L-histidine.</text>
        <dbReference type="EC" id="2.7.13.3"/>
    </reaction>
</comment>
<dbReference type="Pfam" id="PF00512">
    <property type="entry name" value="HisKA"/>
    <property type="match status" value="1"/>
</dbReference>
<sequence>MEHIHGSHDTVLVIFSYIVAVVASYTVLDLTGRISTSHGRNRWLWLLFGAVAMGMGIWSMHFVGMLAFSLPVPIAYDLKLVLISMLAAIVASFIALYIVGRNQLTLRQLLIGGLLLAVGISVMHYIGMAAMQVDITYNPFYFTLSIIIALAAAIAALWLSFYFRKDGESGDGWMKLGSGLIMGAAIVGMHYIGMMAADFHLGGKTELSSGMVLDQKWLAYFIAGGTLFTLGLSLLGIYISRRFSHKDSEIQQKTDEIYIINQELRQLNEHLEELVAERTAQLEKAHDEAINANKIKSQFLANMSHELRTPLNAIIGYSEMLKEEAEELNEPTFVDDLGKISKAGNHLLALINDILDISKIEAGKMEIHLETYELSELIQDVMMTVTPLIEGNGNQVETRCEKGNITTDVTKLRQILINLLSNASKFTKSGHIDFDIFPQARGDEAGYCFRVKDTGIGMTQEQLDKLFQPFTQADSSTTRKYGGTGLGLAISQRFCNIMGGDIRVESEFGAGSTFICWIPTAPKEQGAATATSAETELENVEKDSKVSVLLIDDEPFNKQLMERYLSREGWTMAFAESGQEGLLLARKLRPQVICLDILMPSMDGWSVLSALKSDPELADIPVVIWSMTNDKKLGYALGASEFLMKPVQRERLIDVMQKYVPQHTNHSILVIEDDTTTSELMTKLLHKQGYRVTQAGNGRLALECMEKEVPTLILLDLMMPEMDGFQFIEELRRQDVWSAVPIVVLTAKTITSEDRNKLNGYVKNVIQKGSFDPKSLLAEIRQFIADDVVLKR</sequence>
<proteinExistence type="predicted"/>
<evidence type="ECO:0000256" key="5">
    <source>
        <dbReference type="ARBA" id="ARBA00022741"/>
    </source>
</evidence>
<dbReference type="InterPro" id="IPR005467">
    <property type="entry name" value="His_kinase_dom"/>
</dbReference>
<feature type="transmembrane region" description="Helical" evidence="10">
    <location>
        <begin position="176"/>
        <end position="197"/>
    </location>
</feature>
<dbReference type="SUPFAM" id="SSF52172">
    <property type="entry name" value="CheY-like"/>
    <property type="match status" value="2"/>
</dbReference>
<dbReference type="CDD" id="cd00082">
    <property type="entry name" value="HisKA"/>
    <property type="match status" value="1"/>
</dbReference>
<keyword evidence="10" id="KW-0812">Transmembrane</keyword>
<feature type="transmembrane region" description="Helical" evidence="10">
    <location>
        <begin position="43"/>
        <end position="68"/>
    </location>
</feature>
<keyword evidence="8" id="KW-0902">Two-component regulatory system</keyword>
<organism evidence="15 16">
    <name type="scientific">Paenibacillus radicis</name>
    <name type="common">ex Xue et al. 2023</name>
    <dbReference type="NCBI Taxonomy" id="2972489"/>
    <lineage>
        <taxon>Bacteria</taxon>
        <taxon>Bacillati</taxon>
        <taxon>Bacillota</taxon>
        <taxon>Bacilli</taxon>
        <taxon>Bacillales</taxon>
        <taxon>Paenibacillaceae</taxon>
        <taxon>Paenibacillus</taxon>
    </lineage>
</organism>
<evidence type="ECO:0000259" key="12">
    <source>
        <dbReference type="PROSITE" id="PS50109"/>
    </source>
</evidence>
<keyword evidence="16" id="KW-1185">Reference proteome</keyword>
<feature type="domain" description="Response regulatory" evidence="13">
    <location>
        <begin position="547"/>
        <end position="660"/>
    </location>
</feature>
<dbReference type="Gene3D" id="1.10.287.130">
    <property type="match status" value="1"/>
</dbReference>
<dbReference type="SMART" id="SM00388">
    <property type="entry name" value="HisKA"/>
    <property type="match status" value="1"/>
</dbReference>
<dbReference type="Pfam" id="PF02518">
    <property type="entry name" value="HATPase_c"/>
    <property type="match status" value="1"/>
</dbReference>
<keyword evidence="7" id="KW-0067">ATP-binding</keyword>
<feature type="modified residue" description="4-aspartylphosphate" evidence="9">
    <location>
        <position position="596"/>
    </location>
</feature>
<feature type="transmembrane region" description="Helical" evidence="10">
    <location>
        <begin position="217"/>
        <end position="239"/>
    </location>
</feature>
<dbReference type="EC" id="2.7.13.3" evidence="2"/>
<protein>
    <recommendedName>
        <fullName evidence="2">histidine kinase</fullName>
        <ecNumber evidence="2">2.7.13.3</ecNumber>
    </recommendedName>
</protein>
<feature type="coiled-coil region" evidence="11">
    <location>
        <begin position="257"/>
        <end position="288"/>
    </location>
</feature>
<evidence type="ECO:0000256" key="6">
    <source>
        <dbReference type="ARBA" id="ARBA00022777"/>
    </source>
</evidence>
<evidence type="ECO:0000313" key="16">
    <source>
        <dbReference type="Proteomes" id="UP001300012"/>
    </source>
</evidence>
<dbReference type="InterPro" id="IPR004358">
    <property type="entry name" value="Sig_transdc_His_kin-like_C"/>
</dbReference>
<keyword evidence="6" id="KW-0418">Kinase</keyword>
<evidence type="ECO:0000256" key="2">
    <source>
        <dbReference type="ARBA" id="ARBA00012438"/>
    </source>
</evidence>
<evidence type="ECO:0000256" key="9">
    <source>
        <dbReference type="PROSITE-ProRule" id="PRU00169"/>
    </source>
</evidence>
<dbReference type="RefSeq" id="WP_258216430.1">
    <property type="nucleotide sequence ID" value="NZ_JANQBD010000023.1"/>
</dbReference>
<feature type="transmembrane region" description="Helical" evidence="10">
    <location>
        <begin position="80"/>
        <end position="100"/>
    </location>
</feature>
<dbReference type="InterPro" id="IPR036890">
    <property type="entry name" value="HATPase_C_sf"/>
</dbReference>
<keyword evidence="4" id="KW-0808">Transferase</keyword>
<dbReference type="CDD" id="cd17574">
    <property type="entry name" value="REC_OmpR"/>
    <property type="match status" value="1"/>
</dbReference>
<dbReference type="InterPro" id="IPR003661">
    <property type="entry name" value="HisK_dim/P_dom"/>
</dbReference>
<evidence type="ECO:0000256" key="1">
    <source>
        <dbReference type="ARBA" id="ARBA00000085"/>
    </source>
</evidence>
<dbReference type="Proteomes" id="UP001300012">
    <property type="component" value="Unassembled WGS sequence"/>
</dbReference>
<reference evidence="15 16" key="1">
    <citation type="submission" date="2022-08" db="EMBL/GenBank/DDBJ databases">
        <title>Paenibacillus endoradicis sp. nov., Paenibacillus radicibacter sp. nov and Paenibacillus pararadicis sp. nov., three cold-adapted plant growth-promoting bacteria isolated from root of Larix gmelinii in Great Khingan.</title>
        <authorList>
            <person name="Xue H."/>
        </authorList>
    </citation>
    <scope>NUCLEOTIDE SEQUENCE [LARGE SCALE GENOMIC DNA]</scope>
    <source>
        <strain evidence="15 16">N5-1-1-5</strain>
    </source>
</reference>
<dbReference type="EMBL" id="JANQBD010000023">
    <property type="protein sequence ID" value="MCR8634874.1"/>
    <property type="molecule type" value="Genomic_DNA"/>
</dbReference>
<dbReference type="SUPFAM" id="SSF47384">
    <property type="entry name" value="Homodimeric domain of signal transducing histidine kinase"/>
    <property type="match status" value="1"/>
</dbReference>
<evidence type="ECO:0000256" key="4">
    <source>
        <dbReference type="ARBA" id="ARBA00022679"/>
    </source>
</evidence>
<evidence type="ECO:0000259" key="13">
    <source>
        <dbReference type="PROSITE" id="PS50110"/>
    </source>
</evidence>
<dbReference type="SUPFAM" id="SSF55874">
    <property type="entry name" value="ATPase domain of HSP90 chaperone/DNA topoisomerase II/histidine kinase"/>
    <property type="match status" value="1"/>
</dbReference>
<dbReference type="InterPro" id="IPR011006">
    <property type="entry name" value="CheY-like_superfamily"/>
</dbReference>
<evidence type="ECO:0000256" key="7">
    <source>
        <dbReference type="ARBA" id="ARBA00022840"/>
    </source>
</evidence>
<gene>
    <name evidence="15" type="ORF">NV381_27105</name>
</gene>
<dbReference type="InterPro" id="IPR005330">
    <property type="entry name" value="MHYT_dom"/>
</dbReference>
<dbReference type="PROSITE" id="PS50110">
    <property type="entry name" value="RESPONSE_REGULATORY"/>
    <property type="match status" value="2"/>
</dbReference>
<keyword evidence="11" id="KW-0175">Coiled coil</keyword>
<keyword evidence="10" id="KW-1133">Transmembrane helix</keyword>
<evidence type="ECO:0000256" key="11">
    <source>
        <dbReference type="SAM" id="Coils"/>
    </source>
</evidence>
<dbReference type="CDD" id="cd16922">
    <property type="entry name" value="HATPase_EvgS-ArcB-TorS-like"/>
    <property type="match status" value="1"/>
</dbReference>
<accession>A0ABT1YR91</accession>
<keyword evidence="3 9" id="KW-0597">Phosphoprotein</keyword>
<dbReference type="InterPro" id="IPR001789">
    <property type="entry name" value="Sig_transdc_resp-reg_receiver"/>
</dbReference>
<evidence type="ECO:0000313" key="15">
    <source>
        <dbReference type="EMBL" id="MCR8634874.1"/>
    </source>
</evidence>
<dbReference type="InterPro" id="IPR036097">
    <property type="entry name" value="HisK_dim/P_sf"/>
</dbReference>
<evidence type="ECO:0000256" key="8">
    <source>
        <dbReference type="ARBA" id="ARBA00023012"/>
    </source>
</evidence>
<feature type="domain" description="MHYT" evidence="14">
    <location>
        <begin position="8"/>
        <end position="200"/>
    </location>
</feature>
<dbReference type="SMART" id="SM00448">
    <property type="entry name" value="REC"/>
    <property type="match status" value="2"/>
</dbReference>
<keyword evidence="10" id="KW-0472">Membrane</keyword>
<keyword evidence="5" id="KW-0547">Nucleotide-binding</keyword>
<evidence type="ECO:0000256" key="3">
    <source>
        <dbReference type="ARBA" id="ARBA00022553"/>
    </source>
</evidence>
<dbReference type="PRINTS" id="PR00344">
    <property type="entry name" value="BCTRLSENSOR"/>
</dbReference>
<dbReference type="InterPro" id="IPR003594">
    <property type="entry name" value="HATPase_dom"/>
</dbReference>
<feature type="modified residue" description="4-aspartylphosphate" evidence="9">
    <location>
        <position position="716"/>
    </location>
</feature>
<name>A0ABT1YR91_9BACL</name>
<dbReference type="Gene3D" id="3.40.50.2300">
    <property type="match status" value="2"/>
</dbReference>
<dbReference type="Pfam" id="PF03707">
    <property type="entry name" value="MHYT"/>
    <property type="match status" value="2"/>
</dbReference>
<feature type="transmembrane region" description="Helical" evidence="10">
    <location>
        <begin position="140"/>
        <end position="164"/>
    </location>
</feature>
<evidence type="ECO:0000256" key="10">
    <source>
        <dbReference type="PROSITE-ProRule" id="PRU00244"/>
    </source>
</evidence>